<dbReference type="Proteomes" id="UP000299102">
    <property type="component" value="Unassembled WGS sequence"/>
</dbReference>
<evidence type="ECO:0000313" key="2">
    <source>
        <dbReference type="Proteomes" id="UP000299102"/>
    </source>
</evidence>
<accession>A0A4C1YQN4</accession>
<keyword evidence="2" id="KW-1185">Reference proteome</keyword>
<sequence length="185" mass="20671">MSRAAKLLRRECTYESDRLTPSLRRPAQETALAGVVDDFSDSLPKRADRLRGAHPLRSVYTVTGIDVTEELRGALRRLTRAEIGLLLRRCRRAHVCDSCVYVGENYGSIKRAAGESGHRGDLYVCIAELVTPGDIQRESNTTNMVAKPPQHTSFYSSHHIFLQTTPLSYITISTSIFPRYSTDTA</sequence>
<protein>
    <submittedName>
        <fullName evidence="1">Uncharacterized protein</fullName>
    </submittedName>
</protein>
<gene>
    <name evidence="1" type="ORF">EVAR_52263_1</name>
</gene>
<dbReference type="EMBL" id="BGZK01001370">
    <property type="protein sequence ID" value="GBP78458.1"/>
    <property type="molecule type" value="Genomic_DNA"/>
</dbReference>
<evidence type="ECO:0000313" key="1">
    <source>
        <dbReference type="EMBL" id="GBP78458.1"/>
    </source>
</evidence>
<comment type="caution">
    <text evidence="1">The sequence shown here is derived from an EMBL/GenBank/DDBJ whole genome shotgun (WGS) entry which is preliminary data.</text>
</comment>
<proteinExistence type="predicted"/>
<reference evidence="1 2" key="1">
    <citation type="journal article" date="2019" name="Commun. Biol.">
        <title>The bagworm genome reveals a unique fibroin gene that provides high tensile strength.</title>
        <authorList>
            <person name="Kono N."/>
            <person name="Nakamura H."/>
            <person name="Ohtoshi R."/>
            <person name="Tomita M."/>
            <person name="Numata K."/>
            <person name="Arakawa K."/>
        </authorList>
    </citation>
    <scope>NUCLEOTIDE SEQUENCE [LARGE SCALE GENOMIC DNA]</scope>
</reference>
<name>A0A4C1YQN4_EUMVA</name>
<organism evidence="1 2">
    <name type="scientific">Eumeta variegata</name>
    <name type="common">Bagworm moth</name>
    <name type="synonym">Eumeta japonica</name>
    <dbReference type="NCBI Taxonomy" id="151549"/>
    <lineage>
        <taxon>Eukaryota</taxon>
        <taxon>Metazoa</taxon>
        <taxon>Ecdysozoa</taxon>
        <taxon>Arthropoda</taxon>
        <taxon>Hexapoda</taxon>
        <taxon>Insecta</taxon>
        <taxon>Pterygota</taxon>
        <taxon>Neoptera</taxon>
        <taxon>Endopterygota</taxon>
        <taxon>Lepidoptera</taxon>
        <taxon>Glossata</taxon>
        <taxon>Ditrysia</taxon>
        <taxon>Tineoidea</taxon>
        <taxon>Psychidae</taxon>
        <taxon>Oiketicinae</taxon>
        <taxon>Eumeta</taxon>
    </lineage>
</organism>
<dbReference type="AlphaFoldDB" id="A0A4C1YQN4"/>